<protein>
    <submittedName>
        <fullName evidence="2">Uncharacterized protein</fullName>
    </submittedName>
</protein>
<organism evidence="2 3">
    <name type="scientific">Rubrimonas cliftonensis</name>
    <dbReference type="NCBI Taxonomy" id="89524"/>
    <lineage>
        <taxon>Bacteria</taxon>
        <taxon>Pseudomonadati</taxon>
        <taxon>Pseudomonadota</taxon>
        <taxon>Alphaproteobacteria</taxon>
        <taxon>Rhodobacterales</taxon>
        <taxon>Paracoccaceae</taxon>
        <taxon>Rubrimonas</taxon>
    </lineage>
</organism>
<dbReference type="Proteomes" id="UP000198703">
    <property type="component" value="Unassembled WGS sequence"/>
</dbReference>
<gene>
    <name evidence="2" type="ORF">SAMN05444370_102230</name>
</gene>
<sequence>MSENKTNSIYYIAGALVVGALVGAAVASRNDGEQAAMERRIVALEGQLAEAGDAGADAAAAAAQSAADATASGLAALETRVDTMASETADALAAAADTAGDATAESVAAVSDRVSVLAQQMAAIVGRIEEMGSAAAPGASSGAAPEAAPEAAASEGGAASAEAEAAAAPAPEPETEPETVVIPEGAIELAVGQTAQIGGSGVFLSRVDAEAQSAQVLIVGAGRATVSDQSDPVTLSDGCTLKLAVTMPRRAAFTTVCPE</sequence>
<proteinExistence type="predicted"/>
<feature type="compositionally biased region" description="Low complexity" evidence="1">
    <location>
        <begin position="135"/>
        <end position="169"/>
    </location>
</feature>
<reference evidence="2 3" key="1">
    <citation type="submission" date="2016-10" db="EMBL/GenBank/DDBJ databases">
        <authorList>
            <person name="de Groot N.N."/>
        </authorList>
    </citation>
    <scope>NUCLEOTIDE SEQUENCE [LARGE SCALE GENOMIC DNA]</scope>
    <source>
        <strain evidence="2 3">DSM 15345</strain>
    </source>
</reference>
<dbReference type="STRING" id="89524.SAMN05444370_102230"/>
<dbReference type="AlphaFoldDB" id="A0A1H3X1M3"/>
<dbReference type="RefSeq" id="WP_093248583.1">
    <property type="nucleotide sequence ID" value="NZ_FNQM01000002.1"/>
</dbReference>
<name>A0A1H3X1M3_9RHOB</name>
<accession>A0A1H3X1M3</accession>
<evidence type="ECO:0000313" key="2">
    <source>
        <dbReference type="EMBL" id="SDZ93153.1"/>
    </source>
</evidence>
<dbReference type="EMBL" id="FNQM01000002">
    <property type="protein sequence ID" value="SDZ93153.1"/>
    <property type="molecule type" value="Genomic_DNA"/>
</dbReference>
<evidence type="ECO:0000313" key="3">
    <source>
        <dbReference type="Proteomes" id="UP000198703"/>
    </source>
</evidence>
<evidence type="ECO:0000256" key="1">
    <source>
        <dbReference type="SAM" id="MobiDB-lite"/>
    </source>
</evidence>
<keyword evidence="3" id="KW-1185">Reference proteome</keyword>
<feature type="region of interest" description="Disordered" evidence="1">
    <location>
        <begin position="135"/>
        <end position="179"/>
    </location>
</feature>